<organism evidence="2">
    <name type="scientific">bioreactor metagenome</name>
    <dbReference type="NCBI Taxonomy" id="1076179"/>
    <lineage>
        <taxon>unclassified sequences</taxon>
        <taxon>metagenomes</taxon>
        <taxon>ecological metagenomes</taxon>
    </lineage>
</organism>
<dbReference type="InterPro" id="IPR036390">
    <property type="entry name" value="WH_DNA-bd_sf"/>
</dbReference>
<feature type="domain" description="Filamentation induced by cAMP protein Fic-like C-terminal" evidence="1">
    <location>
        <begin position="8"/>
        <end position="58"/>
    </location>
</feature>
<dbReference type="EMBL" id="VSSQ01059025">
    <property type="protein sequence ID" value="MPN12640.1"/>
    <property type="molecule type" value="Genomic_DNA"/>
</dbReference>
<dbReference type="InterPro" id="IPR036388">
    <property type="entry name" value="WH-like_DNA-bd_sf"/>
</dbReference>
<dbReference type="Gene3D" id="1.10.10.10">
    <property type="entry name" value="Winged helix-like DNA-binding domain superfamily/Winged helix DNA-binding domain"/>
    <property type="match status" value="1"/>
</dbReference>
<gene>
    <name evidence="2" type="ORF">SDC9_159959</name>
</gene>
<evidence type="ECO:0000259" key="1">
    <source>
        <dbReference type="Pfam" id="PF21247"/>
    </source>
</evidence>
<dbReference type="AlphaFoldDB" id="A0A645FFA9"/>
<evidence type="ECO:0000313" key="2">
    <source>
        <dbReference type="EMBL" id="MPN12640.1"/>
    </source>
</evidence>
<proteinExistence type="predicted"/>
<sequence length="80" mass="9025">MRLCKQGPVSVSEIAAKFGQKQPSGHLKRLVREMNRDGILAFTIPETPRSRLQKYRLTDKGRNLLSGESLTLAEDKDETL</sequence>
<name>A0A645FFA9_9ZZZZ</name>
<dbReference type="SUPFAM" id="SSF46785">
    <property type="entry name" value="Winged helix' DNA-binding domain"/>
    <property type="match status" value="1"/>
</dbReference>
<dbReference type="InterPro" id="IPR049514">
    <property type="entry name" value="Fic-like_C"/>
</dbReference>
<dbReference type="Pfam" id="PF21247">
    <property type="entry name" value="Fic-like_C"/>
    <property type="match status" value="1"/>
</dbReference>
<protein>
    <recommendedName>
        <fullName evidence="1">Filamentation induced by cAMP protein Fic-like C-terminal domain-containing protein</fullName>
    </recommendedName>
</protein>
<comment type="caution">
    <text evidence="2">The sequence shown here is derived from an EMBL/GenBank/DDBJ whole genome shotgun (WGS) entry which is preliminary data.</text>
</comment>
<accession>A0A645FFA9</accession>
<reference evidence="2" key="1">
    <citation type="submission" date="2019-08" db="EMBL/GenBank/DDBJ databases">
        <authorList>
            <person name="Kucharzyk K."/>
            <person name="Murdoch R.W."/>
            <person name="Higgins S."/>
            <person name="Loffler F."/>
        </authorList>
    </citation>
    <scope>NUCLEOTIDE SEQUENCE</scope>
</reference>